<evidence type="ECO:0000313" key="6">
    <source>
        <dbReference type="Proteomes" id="UP000321490"/>
    </source>
</evidence>
<keyword evidence="3" id="KW-0804">Transcription</keyword>
<evidence type="ECO:0000259" key="4">
    <source>
        <dbReference type="PROSITE" id="PS01124"/>
    </source>
</evidence>
<dbReference type="InterPro" id="IPR046532">
    <property type="entry name" value="DUF6597"/>
</dbReference>
<keyword evidence="1" id="KW-0805">Transcription regulation</keyword>
<dbReference type="OrthoDB" id="2559672at2"/>
<dbReference type="GO" id="GO:0003700">
    <property type="term" value="F:DNA-binding transcription factor activity"/>
    <property type="evidence" value="ECO:0007669"/>
    <property type="project" value="InterPro"/>
</dbReference>
<accession>A0A562IUG0</accession>
<dbReference type="SMART" id="SM00342">
    <property type="entry name" value="HTH_ARAC"/>
    <property type="match status" value="1"/>
</dbReference>
<gene>
    <name evidence="5" type="ORF">JD78_03016</name>
</gene>
<organism evidence="5 6">
    <name type="scientific">Modestobacter roseus</name>
    <dbReference type="NCBI Taxonomy" id="1181884"/>
    <lineage>
        <taxon>Bacteria</taxon>
        <taxon>Bacillati</taxon>
        <taxon>Actinomycetota</taxon>
        <taxon>Actinomycetes</taxon>
        <taxon>Geodermatophilales</taxon>
        <taxon>Geodermatophilaceae</taxon>
        <taxon>Modestobacter</taxon>
    </lineage>
</organism>
<dbReference type="PROSITE" id="PS01124">
    <property type="entry name" value="HTH_ARAC_FAMILY_2"/>
    <property type="match status" value="1"/>
</dbReference>
<dbReference type="InterPro" id="IPR050204">
    <property type="entry name" value="AraC_XylS_family_regulators"/>
</dbReference>
<proteinExistence type="predicted"/>
<keyword evidence="2" id="KW-0238">DNA-binding</keyword>
<dbReference type="Proteomes" id="UP000321490">
    <property type="component" value="Unassembled WGS sequence"/>
</dbReference>
<dbReference type="InterPro" id="IPR009057">
    <property type="entry name" value="Homeodomain-like_sf"/>
</dbReference>
<keyword evidence="6" id="KW-1185">Reference proteome</keyword>
<dbReference type="Gene3D" id="1.10.10.60">
    <property type="entry name" value="Homeodomain-like"/>
    <property type="match status" value="1"/>
</dbReference>
<comment type="caution">
    <text evidence="5">The sequence shown here is derived from an EMBL/GenBank/DDBJ whole genome shotgun (WGS) entry which is preliminary data.</text>
</comment>
<reference evidence="5 6" key="1">
    <citation type="submission" date="2019-07" db="EMBL/GenBank/DDBJ databases">
        <title>R&amp;d 2014.</title>
        <authorList>
            <person name="Klenk H.-P."/>
        </authorList>
    </citation>
    <scope>NUCLEOTIDE SEQUENCE [LARGE SCALE GENOMIC DNA]</scope>
    <source>
        <strain evidence="5 6">DSM 45764</strain>
    </source>
</reference>
<evidence type="ECO:0000313" key="5">
    <source>
        <dbReference type="EMBL" id="TWH74476.1"/>
    </source>
</evidence>
<feature type="domain" description="HTH araC/xylS-type" evidence="4">
    <location>
        <begin position="179"/>
        <end position="279"/>
    </location>
</feature>
<protein>
    <submittedName>
        <fullName evidence="5">Helix-turn-helix protein</fullName>
    </submittedName>
</protein>
<evidence type="ECO:0000256" key="1">
    <source>
        <dbReference type="ARBA" id="ARBA00023015"/>
    </source>
</evidence>
<dbReference type="GO" id="GO:0043565">
    <property type="term" value="F:sequence-specific DNA binding"/>
    <property type="evidence" value="ECO:0007669"/>
    <property type="project" value="InterPro"/>
</dbReference>
<dbReference type="Pfam" id="PF20240">
    <property type="entry name" value="DUF6597"/>
    <property type="match status" value="1"/>
</dbReference>
<dbReference type="InterPro" id="IPR018060">
    <property type="entry name" value="HTH_AraC"/>
</dbReference>
<evidence type="ECO:0000256" key="3">
    <source>
        <dbReference type="ARBA" id="ARBA00023163"/>
    </source>
</evidence>
<dbReference type="AlphaFoldDB" id="A0A562IUG0"/>
<evidence type="ECO:0000256" key="2">
    <source>
        <dbReference type="ARBA" id="ARBA00023125"/>
    </source>
</evidence>
<dbReference type="Pfam" id="PF12833">
    <property type="entry name" value="HTH_18"/>
    <property type="match status" value="1"/>
</dbReference>
<dbReference type="PANTHER" id="PTHR46796:SF12">
    <property type="entry name" value="HTH-TYPE DNA-BINDING TRANSCRIPTIONAL ACTIVATOR EUTR"/>
    <property type="match status" value="1"/>
</dbReference>
<sequence>MPSWTNTTPRDDPLSRGVLRPAATQQVAGLRRDVAVHPVLAPFVERWWSVRWDRTGQPPFRSEVLSHPSVNLSVEEGTHPRFGFELPAVLVHGVVTRRFTVDLVGAGRVTAAKFRPGGWAAFTGRPPAVGTVTPLGHELPVDAVRLVTDLLAQADDADRVAVLEAALLPVVPEPPAEFVELSALLAEMVADRSVVRVDQVAGRAGVGVRSLQRRFARWVGVQPKAVLARYRLQDAAAAIDAGADDLAGLAASLGWFDQSHFSRDFRAVVGVPPSAYLARARADPGTGRVRPARPRTSGR</sequence>
<dbReference type="PANTHER" id="PTHR46796">
    <property type="entry name" value="HTH-TYPE TRANSCRIPTIONAL ACTIVATOR RHAS-RELATED"/>
    <property type="match status" value="1"/>
</dbReference>
<name>A0A562IUG0_9ACTN</name>
<dbReference type="EMBL" id="VLKF01000001">
    <property type="protein sequence ID" value="TWH74476.1"/>
    <property type="molecule type" value="Genomic_DNA"/>
</dbReference>
<dbReference type="RefSeq" id="WP_153358680.1">
    <property type="nucleotide sequence ID" value="NZ_ML762484.1"/>
</dbReference>
<dbReference type="SUPFAM" id="SSF46689">
    <property type="entry name" value="Homeodomain-like"/>
    <property type="match status" value="1"/>
</dbReference>